<comment type="pathway">
    <text evidence="3 14">Cofactor biosynthesis; riboflavin biosynthesis; 5-amino-6-(D-ribitylamino)uracil from GTP: step 3/4.</text>
</comment>
<keyword evidence="20" id="KW-1185">Reference proteome</keyword>
<evidence type="ECO:0000256" key="1">
    <source>
        <dbReference type="ARBA" id="ARBA00002151"/>
    </source>
</evidence>
<dbReference type="InterPro" id="IPR002125">
    <property type="entry name" value="CMP_dCMP_dom"/>
</dbReference>
<comment type="caution">
    <text evidence="19">The sequence shown here is derived from an EMBL/GenBank/DDBJ whole genome shotgun (WGS) entry which is preliminary data.</text>
</comment>
<feature type="binding site" evidence="16">
    <location>
        <begin position="272"/>
        <end position="278"/>
    </location>
    <ligand>
        <name>NADP(+)</name>
        <dbReference type="ChEBI" id="CHEBI:58349"/>
    </ligand>
</feature>
<evidence type="ECO:0000259" key="18">
    <source>
        <dbReference type="PROSITE" id="PS51747"/>
    </source>
</evidence>
<evidence type="ECO:0000313" key="19">
    <source>
        <dbReference type="EMBL" id="GEE02731.1"/>
    </source>
</evidence>
<feature type="binding site" evidence="16">
    <location>
        <position position="175"/>
    </location>
    <ligand>
        <name>NADP(+)</name>
        <dbReference type="ChEBI" id="CHEBI:58349"/>
    </ligand>
</feature>
<proteinExistence type="inferred from homology"/>
<dbReference type="PROSITE" id="PS00903">
    <property type="entry name" value="CYT_DCMP_DEAMINASES_1"/>
    <property type="match status" value="1"/>
</dbReference>
<evidence type="ECO:0000256" key="6">
    <source>
        <dbReference type="ARBA" id="ARBA00022619"/>
    </source>
</evidence>
<dbReference type="NCBIfam" id="TIGR00326">
    <property type="entry name" value="eubact_ribD"/>
    <property type="match status" value="1"/>
</dbReference>
<dbReference type="RefSeq" id="WP_161896371.1">
    <property type="nucleotide sequence ID" value="NZ_BJOV01000005.1"/>
</dbReference>
<keyword evidence="11" id="KW-0511">Multifunctional enzyme</keyword>
<dbReference type="InterPro" id="IPR050765">
    <property type="entry name" value="Riboflavin_Biosynth_HTPR"/>
</dbReference>
<accession>A0A7I9VC61</accession>
<keyword evidence="7 14" id="KW-0479">Metal-binding</keyword>
<dbReference type="InterPro" id="IPR024072">
    <property type="entry name" value="DHFR-like_dom_sf"/>
</dbReference>
<comment type="catalytic activity">
    <reaction evidence="13 14">
        <text>2,5-diamino-6-hydroxy-4-(5-phosphoribosylamino)-pyrimidine + H2O + H(+) = 5-amino-6-(5-phospho-D-ribosylamino)uracil + NH4(+)</text>
        <dbReference type="Rhea" id="RHEA:21868"/>
        <dbReference type="ChEBI" id="CHEBI:15377"/>
        <dbReference type="ChEBI" id="CHEBI:15378"/>
        <dbReference type="ChEBI" id="CHEBI:28938"/>
        <dbReference type="ChEBI" id="CHEBI:58453"/>
        <dbReference type="ChEBI" id="CHEBI:58614"/>
        <dbReference type="EC" id="3.5.4.26"/>
    </reaction>
</comment>
<feature type="binding site" evidence="17">
    <location>
        <position position="55"/>
    </location>
    <ligand>
        <name>Zn(2+)</name>
        <dbReference type="ChEBI" id="CHEBI:29105"/>
        <note>catalytic</note>
    </ligand>
</feature>
<comment type="pathway">
    <text evidence="2 14">Cofactor biosynthesis; riboflavin biosynthesis; 5-amino-6-(D-ribitylamino)uracil from GTP: step 2/4.</text>
</comment>
<evidence type="ECO:0000256" key="2">
    <source>
        <dbReference type="ARBA" id="ARBA00004882"/>
    </source>
</evidence>
<feature type="binding site" evidence="16">
    <location>
        <position position="270"/>
    </location>
    <ligand>
        <name>substrate</name>
    </ligand>
</feature>
<dbReference type="Pfam" id="PF00383">
    <property type="entry name" value="dCMP_cyt_deam_1"/>
    <property type="match status" value="1"/>
</dbReference>
<evidence type="ECO:0000256" key="11">
    <source>
        <dbReference type="ARBA" id="ARBA00023268"/>
    </source>
</evidence>
<comment type="similarity">
    <text evidence="5 14">In the C-terminal section; belongs to the HTP reductase family.</text>
</comment>
<dbReference type="InterPro" id="IPR016193">
    <property type="entry name" value="Cytidine_deaminase-like"/>
</dbReference>
<feature type="binding site" evidence="17">
    <location>
        <position position="80"/>
    </location>
    <ligand>
        <name>Zn(2+)</name>
        <dbReference type="ChEBI" id="CHEBI:29105"/>
        <note>catalytic</note>
    </ligand>
</feature>
<feature type="binding site" evidence="16">
    <location>
        <position position="173"/>
    </location>
    <ligand>
        <name>substrate</name>
    </ligand>
</feature>
<comment type="catalytic activity">
    <reaction evidence="12 14">
        <text>5-amino-6-(5-phospho-D-ribitylamino)uracil + NADP(+) = 5-amino-6-(5-phospho-D-ribosylamino)uracil + NADPH + H(+)</text>
        <dbReference type="Rhea" id="RHEA:17845"/>
        <dbReference type="ChEBI" id="CHEBI:15378"/>
        <dbReference type="ChEBI" id="CHEBI:57783"/>
        <dbReference type="ChEBI" id="CHEBI:58349"/>
        <dbReference type="ChEBI" id="CHEBI:58421"/>
        <dbReference type="ChEBI" id="CHEBI:58453"/>
        <dbReference type="EC" id="1.1.1.193"/>
    </reaction>
</comment>
<evidence type="ECO:0000256" key="8">
    <source>
        <dbReference type="ARBA" id="ARBA00022833"/>
    </source>
</evidence>
<dbReference type="AlphaFoldDB" id="A0A7I9VC61"/>
<comment type="cofactor">
    <cofactor evidence="14 17">
        <name>Zn(2+)</name>
        <dbReference type="ChEBI" id="CHEBI:29105"/>
    </cofactor>
    <text evidence="14 17">Binds 1 zinc ion.</text>
</comment>
<evidence type="ECO:0000256" key="12">
    <source>
        <dbReference type="ARBA" id="ARBA00049861"/>
    </source>
</evidence>
<feature type="binding site" evidence="16">
    <location>
        <position position="201"/>
    </location>
    <ligand>
        <name>NADP(+)</name>
        <dbReference type="ChEBI" id="CHEBI:58349"/>
    </ligand>
</feature>
<evidence type="ECO:0000256" key="5">
    <source>
        <dbReference type="ARBA" id="ARBA00007417"/>
    </source>
</evidence>
<keyword evidence="8 14" id="KW-0862">Zinc</keyword>
<dbReference type="EC" id="3.5.4.26" evidence="14"/>
<dbReference type="PANTHER" id="PTHR38011:SF7">
    <property type="entry name" value="2,5-DIAMINO-6-RIBOSYLAMINO-4(3H)-PYRIMIDINONE 5'-PHOSPHATE REDUCTASE"/>
    <property type="match status" value="1"/>
</dbReference>
<dbReference type="InterPro" id="IPR002734">
    <property type="entry name" value="RibDG_C"/>
</dbReference>
<dbReference type="GO" id="GO:0008835">
    <property type="term" value="F:diaminohydroxyphosphoribosylaminopyrimidine deaminase activity"/>
    <property type="evidence" value="ECO:0007669"/>
    <property type="project" value="UniProtKB-EC"/>
</dbReference>
<feature type="binding site" evidence="16">
    <location>
        <position position="209"/>
    </location>
    <ligand>
        <name>substrate</name>
    </ligand>
</feature>
<evidence type="ECO:0000256" key="13">
    <source>
        <dbReference type="ARBA" id="ARBA00049886"/>
    </source>
</evidence>
<dbReference type="UniPathway" id="UPA00275">
    <property type="reaction ID" value="UER00401"/>
</dbReference>
<name>A0A7I9VC61_9ACTN</name>
<feature type="active site" description="Proton donor" evidence="15">
    <location>
        <position position="57"/>
    </location>
</feature>
<dbReference type="Gene3D" id="3.40.140.10">
    <property type="entry name" value="Cytidine Deaminase, domain 2"/>
    <property type="match status" value="1"/>
</dbReference>
<reference evidence="20" key="1">
    <citation type="submission" date="2019-06" db="EMBL/GenBank/DDBJ databases">
        <title>Gordonia isolated from sludge of a wastewater treatment plant.</title>
        <authorList>
            <person name="Tamura T."/>
            <person name="Aoyama K."/>
            <person name="Kang Y."/>
            <person name="Saito S."/>
            <person name="Akiyama N."/>
            <person name="Yazawa K."/>
            <person name="Gonoi T."/>
            <person name="Mikami Y."/>
        </authorList>
    </citation>
    <scope>NUCLEOTIDE SEQUENCE [LARGE SCALE GENOMIC DNA]</scope>
    <source>
        <strain evidence="20">NBRC 107696</strain>
    </source>
</reference>
<evidence type="ECO:0000256" key="3">
    <source>
        <dbReference type="ARBA" id="ARBA00004910"/>
    </source>
</evidence>
<feature type="binding site" evidence="16">
    <location>
        <position position="159"/>
    </location>
    <ligand>
        <name>NADP(+)</name>
        <dbReference type="ChEBI" id="CHEBI:58349"/>
    </ligand>
</feature>
<dbReference type="PIRSF" id="PIRSF006769">
    <property type="entry name" value="RibD"/>
    <property type="match status" value="1"/>
</dbReference>
<dbReference type="EC" id="1.1.1.193" evidence="14"/>
<evidence type="ECO:0000256" key="10">
    <source>
        <dbReference type="ARBA" id="ARBA00023002"/>
    </source>
</evidence>
<comment type="similarity">
    <text evidence="4 14">In the N-terminal section; belongs to the cytidine and deoxycytidylate deaminase family.</text>
</comment>
<comment type="function">
    <text evidence="1 14">Converts 2,5-diamino-6-(ribosylamino)-4(3h)-pyrimidinone 5'-phosphate into 5-amino-6-(ribosylamino)-2,4(1h,3h)-pyrimidinedione 5'-phosphate.</text>
</comment>
<dbReference type="PROSITE" id="PS51747">
    <property type="entry name" value="CYT_DCMP_DEAMINASES_2"/>
    <property type="match status" value="1"/>
</dbReference>
<feature type="binding site" evidence="16">
    <location>
        <position position="205"/>
    </location>
    <ligand>
        <name>NADP(+)</name>
        <dbReference type="ChEBI" id="CHEBI:58349"/>
    </ligand>
</feature>
<feature type="domain" description="CMP/dCMP-type deaminase" evidence="18">
    <location>
        <begin position="5"/>
        <end position="116"/>
    </location>
</feature>
<feature type="binding site" evidence="16">
    <location>
        <position position="230"/>
    </location>
    <ligand>
        <name>NADP(+)</name>
        <dbReference type="ChEBI" id="CHEBI:58349"/>
    </ligand>
</feature>
<keyword evidence="6 14" id="KW-0686">Riboflavin biosynthesis</keyword>
<dbReference type="PANTHER" id="PTHR38011">
    <property type="entry name" value="DIHYDROFOLATE REDUCTASE FAMILY PROTEIN (AFU_ORTHOLOGUE AFUA_8G06820)"/>
    <property type="match status" value="1"/>
</dbReference>
<dbReference type="GO" id="GO:0009231">
    <property type="term" value="P:riboflavin biosynthetic process"/>
    <property type="evidence" value="ECO:0007669"/>
    <property type="project" value="UniProtKB-UniPathway"/>
</dbReference>
<keyword evidence="14" id="KW-0378">Hydrolase</keyword>
<dbReference type="GO" id="GO:0008270">
    <property type="term" value="F:zinc ion binding"/>
    <property type="evidence" value="ECO:0007669"/>
    <property type="project" value="InterPro"/>
</dbReference>
<dbReference type="Proteomes" id="UP000444960">
    <property type="component" value="Unassembled WGS sequence"/>
</dbReference>
<protein>
    <recommendedName>
        <fullName evidence="14">Riboflavin biosynthesis protein RibD</fullName>
    </recommendedName>
    <domain>
        <recommendedName>
            <fullName evidence="14">Diaminohydroxyphosphoribosylaminopyrimidine deaminase</fullName>
            <shortName evidence="14">DRAP deaminase</shortName>
            <ecNumber evidence="14">3.5.4.26</ecNumber>
        </recommendedName>
        <alternativeName>
            <fullName evidence="14">Riboflavin-specific deaminase</fullName>
        </alternativeName>
    </domain>
    <domain>
        <recommendedName>
            <fullName evidence="14">5-amino-6-(5-phosphoribosylamino)uracil reductase</fullName>
            <ecNumber evidence="14">1.1.1.193</ecNumber>
        </recommendedName>
        <alternativeName>
            <fullName evidence="14">HTP reductase</fullName>
        </alternativeName>
    </domain>
</protein>
<dbReference type="Gene3D" id="3.40.430.10">
    <property type="entry name" value="Dihydrofolate Reductase, subunit A"/>
    <property type="match status" value="1"/>
</dbReference>
<dbReference type="SUPFAM" id="SSF53927">
    <property type="entry name" value="Cytidine deaminase-like"/>
    <property type="match status" value="1"/>
</dbReference>
<gene>
    <name evidence="19" type="primary">ribD_2</name>
    <name evidence="19" type="ORF">nbrc107696_31770</name>
</gene>
<dbReference type="CDD" id="cd01284">
    <property type="entry name" value="Riboflavin_deaminase-reductase"/>
    <property type="match status" value="1"/>
</dbReference>
<feature type="binding site" evidence="16">
    <location>
        <position position="189"/>
    </location>
    <ligand>
        <name>substrate</name>
    </ligand>
</feature>
<evidence type="ECO:0000256" key="15">
    <source>
        <dbReference type="PIRSR" id="PIRSR006769-1"/>
    </source>
</evidence>
<keyword evidence="10 14" id="KW-0560">Oxidoreductase</keyword>
<evidence type="ECO:0000313" key="20">
    <source>
        <dbReference type="Proteomes" id="UP000444960"/>
    </source>
</evidence>
<feature type="binding site" evidence="16">
    <location>
        <position position="212"/>
    </location>
    <ligand>
        <name>substrate</name>
    </ligand>
</feature>
<evidence type="ECO:0000256" key="17">
    <source>
        <dbReference type="PIRSR" id="PIRSR006769-3"/>
    </source>
</evidence>
<dbReference type="OrthoDB" id="9800865at2"/>
<dbReference type="Pfam" id="PF01872">
    <property type="entry name" value="RibD_C"/>
    <property type="match status" value="1"/>
</dbReference>
<dbReference type="SUPFAM" id="SSF53597">
    <property type="entry name" value="Dihydrofolate reductase-like"/>
    <property type="match status" value="1"/>
</dbReference>
<sequence>MIDAATIESGMRRAIVESQSAVGTSSPNPPVGAVILDGDGLVVGVGHTQPPGGPHAEVGALRAAGEAAIGGIAVVTLEPCNHTGRTGPCAQALIDAGISQVHYAVSDPNPTAAGGAATLRAAGVDVTGGVLAETAARGPLRQWLHRQRTGRPLVTLKLASTLDGRIAAPDGTSQWITGAQAREHAHRQRSVADAIVVGTGTALTDDPSLTARRTDGSLYPHQPTRVVMGSREVPDSAKLRDGTSPFVQVRSHDPRDVLDALPDALGVIVEGGPAIAGAFLAAGLVDEVHLYLAPTILGAGASSVDDATVGSLTDAHRFTRAAVETVGDDLLVVLTRESDSR</sequence>
<evidence type="ECO:0000256" key="9">
    <source>
        <dbReference type="ARBA" id="ARBA00022857"/>
    </source>
</evidence>
<evidence type="ECO:0000256" key="4">
    <source>
        <dbReference type="ARBA" id="ARBA00005259"/>
    </source>
</evidence>
<feature type="binding site" evidence="17">
    <location>
        <position position="89"/>
    </location>
    <ligand>
        <name>Zn(2+)</name>
        <dbReference type="ChEBI" id="CHEBI:29105"/>
        <note>catalytic</note>
    </ligand>
</feature>
<evidence type="ECO:0000256" key="14">
    <source>
        <dbReference type="PIRNR" id="PIRNR006769"/>
    </source>
</evidence>
<dbReference type="InterPro" id="IPR016192">
    <property type="entry name" value="APOBEC/CMP_deaminase_Zn-bd"/>
</dbReference>
<dbReference type="GO" id="GO:0008703">
    <property type="term" value="F:5-amino-6-(5-phosphoribosylamino)uracil reductase activity"/>
    <property type="evidence" value="ECO:0007669"/>
    <property type="project" value="UniProtKB-EC"/>
</dbReference>
<keyword evidence="9 14" id="KW-0521">NADP</keyword>
<dbReference type="InterPro" id="IPR004794">
    <property type="entry name" value="Eubact_RibD"/>
</dbReference>
<dbReference type="EMBL" id="BJOV01000005">
    <property type="protein sequence ID" value="GEE02731.1"/>
    <property type="molecule type" value="Genomic_DNA"/>
</dbReference>
<organism evidence="19 20">
    <name type="scientific">Gordonia spumicola</name>
    <dbReference type="NCBI Taxonomy" id="589161"/>
    <lineage>
        <taxon>Bacteria</taxon>
        <taxon>Bacillati</taxon>
        <taxon>Actinomycetota</taxon>
        <taxon>Actinomycetes</taxon>
        <taxon>Mycobacteriales</taxon>
        <taxon>Gordoniaceae</taxon>
        <taxon>Gordonia</taxon>
    </lineage>
</organism>
<evidence type="ECO:0000256" key="7">
    <source>
        <dbReference type="ARBA" id="ARBA00022723"/>
    </source>
</evidence>
<evidence type="ECO:0000256" key="16">
    <source>
        <dbReference type="PIRSR" id="PIRSR006769-2"/>
    </source>
</evidence>